<evidence type="ECO:0000313" key="3">
    <source>
        <dbReference type="EMBL" id="AWV91417.1"/>
    </source>
</evidence>
<sequence>MDLLLDTICAVDLQGRFVYASASCVNLFGYTPAELEGRLLFELVHPDDRARTRLAAERVADGEPIMHFENRYIHKDGHTVHVMWSARWSETDQLRLAVARDITSLKQAEFMQTALYRISEAGQRAEGLPTLCKEIHHIIDELLPVRNLSVVVLHRELKTFSVPYCVGEARCLVNAACAGDSAYPGDPAMRQHSQAALLDSPIAQVIRSGKPSVTRVPLEPDCAHAGGWREWLCVPLLANQKVIGALVIQGGVDAEEYTEKDQELLEFVSAQVAASIERKQAETHLRHMAGHDPLTNLPNRNLFLDRLEMARSRAKRDGELLAVLYLDLDDFKQVNDRYGHETGDKLLCMVAKRLARCLRASDTVARIGGDEFTVLLVNIRTPNCAALVGDKIRAALKRPFNVLGQTLTVNASIGSAIYPSDGQDFNQLLRNADMQMYIDKRHKQRLL</sequence>
<dbReference type="Gene3D" id="3.30.450.40">
    <property type="match status" value="1"/>
</dbReference>
<dbReference type="InterPro" id="IPR000160">
    <property type="entry name" value="GGDEF_dom"/>
</dbReference>
<dbReference type="Pfam" id="PF08447">
    <property type="entry name" value="PAS_3"/>
    <property type="match status" value="1"/>
</dbReference>
<dbReference type="SMART" id="SM00065">
    <property type="entry name" value="GAF"/>
    <property type="match status" value="1"/>
</dbReference>
<dbReference type="FunFam" id="3.30.70.270:FF:000001">
    <property type="entry name" value="Diguanylate cyclase domain protein"/>
    <property type="match status" value="1"/>
</dbReference>
<dbReference type="SMART" id="SM00091">
    <property type="entry name" value="PAS"/>
    <property type="match status" value="1"/>
</dbReference>
<dbReference type="PANTHER" id="PTHR46663:SF3">
    <property type="entry name" value="SLL0267 PROTEIN"/>
    <property type="match status" value="1"/>
</dbReference>
<protein>
    <submittedName>
        <fullName evidence="3">Diguanylate cyclase</fullName>
    </submittedName>
</protein>
<dbReference type="CDD" id="cd00130">
    <property type="entry name" value="PAS"/>
    <property type="match status" value="1"/>
</dbReference>
<dbReference type="Gene3D" id="3.30.450.20">
    <property type="entry name" value="PAS domain"/>
    <property type="match status" value="1"/>
</dbReference>
<gene>
    <name evidence="3" type="ORF">DN745_12175</name>
</gene>
<dbReference type="InterPro" id="IPR029016">
    <property type="entry name" value="GAF-like_dom_sf"/>
</dbReference>
<dbReference type="Pfam" id="PF00990">
    <property type="entry name" value="GGDEF"/>
    <property type="match status" value="1"/>
</dbReference>
<dbReference type="Gene3D" id="3.30.70.270">
    <property type="match status" value="1"/>
</dbReference>
<dbReference type="InterPro" id="IPR003018">
    <property type="entry name" value="GAF"/>
</dbReference>
<keyword evidence="4" id="KW-1185">Reference proteome</keyword>
<dbReference type="EMBL" id="CP030032">
    <property type="protein sequence ID" value="AWV91417.1"/>
    <property type="molecule type" value="Genomic_DNA"/>
</dbReference>
<feature type="domain" description="GGDEF" evidence="2">
    <location>
        <begin position="319"/>
        <end position="447"/>
    </location>
</feature>
<evidence type="ECO:0000313" key="4">
    <source>
        <dbReference type="Proteomes" id="UP000249799"/>
    </source>
</evidence>
<dbReference type="PANTHER" id="PTHR46663">
    <property type="entry name" value="DIGUANYLATE CYCLASE DGCT-RELATED"/>
    <property type="match status" value="1"/>
</dbReference>
<dbReference type="InterPro" id="IPR035965">
    <property type="entry name" value="PAS-like_dom_sf"/>
</dbReference>
<reference evidence="3 4" key="1">
    <citation type="submission" date="2018-06" db="EMBL/GenBank/DDBJ databases">
        <title>Lujinxingia sediminis gen. nov. sp. nov., a new facultative anaerobic member of the class Deltaproteobacteria, and proposal of Lujinxingaceae fam. nov.</title>
        <authorList>
            <person name="Guo L.-Y."/>
            <person name="Li C.-M."/>
            <person name="Wang S."/>
            <person name="Du Z.-J."/>
        </authorList>
    </citation>
    <scope>NUCLEOTIDE SEQUENCE [LARGE SCALE GENOMIC DNA]</scope>
    <source>
        <strain evidence="3 4">FA350</strain>
    </source>
</reference>
<accession>A0A2Z4FR09</accession>
<dbReference type="CDD" id="cd01949">
    <property type="entry name" value="GGDEF"/>
    <property type="match status" value="1"/>
</dbReference>
<evidence type="ECO:0000259" key="2">
    <source>
        <dbReference type="PROSITE" id="PS50887"/>
    </source>
</evidence>
<dbReference type="PROSITE" id="PS50887">
    <property type="entry name" value="GGDEF"/>
    <property type="match status" value="1"/>
</dbReference>
<dbReference type="PROSITE" id="PS50112">
    <property type="entry name" value="PAS"/>
    <property type="match status" value="1"/>
</dbReference>
<dbReference type="InterPro" id="IPR052163">
    <property type="entry name" value="DGC-Regulatory_Protein"/>
</dbReference>
<evidence type="ECO:0000259" key="1">
    <source>
        <dbReference type="PROSITE" id="PS50112"/>
    </source>
</evidence>
<dbReference type="Pfam" id="PF13185">
    <property type="entry name" value="GAF_2"/>
    <property type="match status" value="1"/>
</dbReference>
<dbReference type="SUPFAM" id="SSF55073">
    <property type="entry name" value="Nucleotide cyclase"/>
    <property type="match status" value="1"/>
</dbReference>
<dbReference type="InterPro" id="IPR029787">
    <property type="entry name" value="Nucleotide_cyclase"/>
</dbReference>
<name>A0A2Z4FR09_9DELT</name>
<dbReference type="InterPro" id="IPR000014">
    <property type="entry name" value="PAS"/>
</dbReference>
<dbReference type="OrthoDB" id="9812260at2"/>
<dbReference type="SMART" id="SM00267">
    <property type="entry name" value="GGDEF"/>
    <property type="match status" value="1"/>
</dbReference>
<dbReference type="KEGG" id="bsed:DN745_12175"/>
<dbReference type="AlphaFoldDB" id="A0A2Z4FR09"/>
<dbReference type="SUPFAM" id="SSF55781">
    <property type="entry name" value="GAF domain-like"/>
    <property type="match status" value="1"/>
</dbReference>
<proteinExistence type="predicted"/>
<organism evidence="3 4">
    <name type="scientific">Bradymonas sediminis</name>
    <dbReference type="NCBI Taxonomy" id="1548548"/>
    <lineage>
        <taxon>Bacteria</taxon>
        <taxon>Deltaproteobacteria</taxon>
        <taxon>Bradymonadales</taxon>
        <taxon>Bradymonadaceae</taxon>
        <taxon>Bradymonas</taxon>
    </lineage>
</organism>
<dbReference type="Proteomes" id="UP000249799">
    <property type="component" value="Chromosome"/>
</dbReference>
<dbReference type="NCBIfam" id="TIGR00254">
    <property type="entry name" value="GGDEF"/>
    <property type="match status" value="1"/>
</dbReference>
<dbReference type="SUPFAM" id="SSF55785">
    <property type="entry name" value="PYP-like sensor domain (PAS domain)"/>
    <property type="match status" value="1"/>
</dbReference>
<dbReference type="InterPro" id="IPR013655">
    <property type="entry name" value="PAS_fold_3"/>
</dbReference>
<dbReference type="NCBIfam" id="TIGR00229">
    <property type="entry name" value="sensory_box"/>
    <property type="match status" value="1"/>
</dbReference>
<dbReference type="InterPro" id="IPR043128">
    <property type="entry name" value="Rev_trsase/Diguanyl_cyclase"/>
</dbReference>
<feature type="domain" description="PAS" evidence="1">
    <location>
        <begin position="1"/>
        <end position="63"/>
    </location>
</feature>